<sequence>MDFSGYTFNYDPSNLWVFSYTFSLDNLILPAIVIAISIVYCMIYVLMPYLYGYVILSEQEKAKNEKRQVIKDLVLMNEIQTELEKEIEQSLLNVAMTK</sequence>
<accession>K1Z3H5</accession>
<keyword evidence="1" id="KW-1133">Transmembrane helix</keyword>
<keyword evidence="1" id="KW-0812">Transmembrane</keyword>
<organism evidence="2">
    <name type="scientific">uncultured bacterium</name>
    <name type="common">gcode 4</name>
    <dbReference type="NCBI Taxonomy" id="1234023"/>
    <lineage>
        <taxon>Bacteria</taxon>
        <taxon>environmental samples</taxon>
    </lineage>
</organism>
<comment type="caution">
    <text evidence="2">The sequence shown here is derived from an EMBL/GenBank/DDBJ whole genome shotgun (WGS) entry which is preliminary data.</text>
</comment>
<dbReference type="EMBL" id="AMFJ01028972">
    <property type="protein sequence ID" value="EKD44092.1"/>
    <property type="molecule type" value="Genomic_DNA"/>
</dbReference>
<feature type="transmembrane region" description="Helical" evidence="1">
    <location>
        <begin position="27"/>
        <end position="56"/>
    </location>
</feature>
<protein>
    <submittedName>
        <fullName evidence="2">Uncharacterized protein</fullName>
    </submittedName>
</protein>
<keyword evidence="1" id="KW-0472">Membrane</keyword>
<evidence type="ECO:0000256" key="1">
    <source>
        <dbReference type="SAM" id="Phobius"/>
    </source>
</evidence>
<gene>
    <name evidence="2" type="ORF">ACD_71C00241G0009</name>
</gene>
<reference evidence="2" key="1">
    <citation type="journal article" date="2012" name="Science">
        <title>Fermentation, hydrogen, and sulfur metabolism in multiple uncultivated bacterial phyla.</title>
        <authorList>
            <person name="Wrighton K.C."/>
            <person name="Thomas B.C."/>
            <person name="Sharon I."/>
            <person name="Miller C.S."/>
            <person name="Castelle C.J."/>
            <person name="VerBerkmoes N.C."/>
            <person name="Wilkins M.J."/>
            <person name="Hettich R.L."/>
            <person name="Lipton M.S."/>
            <person name="Williams K.H."/>
            <person name="Long P.E."/>
            <person name="Banfield J.F."/>
        </authorList>
    </citation>
    <scope>NUCLEOTIDE SEQUENCE [LARGE SCALE GENOMIC DNA]</scope>
</reference>
<dbReference type="AlphaFoldDB" id="K1Z3H5"/>
<proteinExistence type="predicted"/>
<evidence type="ECO:0000313" key="2">
    <source>
        <dbReference type="EMBL" id="EKD44092.1"/>
    </source>
</evidence>
<name>K1Z3H5_9BACT</name>